<keyword evidence="1" id="KW-1133">Transmembrane helix</keyword>
<dbReference type="RefSeq" id="WP_212012442.1">
    <property type="nucleotide sequence ID" value="NZ_JAAFYZ010000093.1"/>
</dbReference>
<evidence type="ECO:0000256" key="1">
    <source>
        <dbReference type="SAM" id="Phobius"/>
    </source>
</evidence>
<name>A0ABS5KVU9_9ACTN</name>
<reference evidence="2 3" key="1">
    <citation type="submission" date="2020-02" db="EMBL/GenBank/DDBJ databases">
        <title>Acidophilic actinobacteria isolated from forest soil.</title>
        <authorList>
            <person name="Golinska P."/>
        </authorList>
    </citation>
    <scope>NUCLEOTIDE SEQUENCE [LARGE SCALE GENOMIC DNA]</scope>
    <source>
        <strain evidence="2 3">NL8</strain>
    </source>
</reference>
<accession>A0ABS5KVU9</accession>
<evidence type="ECO:0000313" key="3">
    <source>
        <dbReference type="Proteomes" id="UP000730482"/>
    </source>
</evidence>
<dbReference type="EMBL" id="JAAFYZ010000093">
    <property type="protein sequence ID" value="MBS2550171.1"/>
    <property type="molecule type" value="Genomic_DNA"/>
</dbReference>
<comment type="caution">
    <text evidence="2">The sequence shown here is derived from an EMBL/GenBank/DDBJ whole genome shotgun (WGS) entry which is preliminary data.</text>
</comment>
<gene>
    <name evidence="2" type="ORF">KGQ19_25210</name>
</gene>
<dbReference type="Proteomes" id="UP000730482">
    <property type="component" value="Unassembled WGS sequence"/>
</dbReference>
<proteinExistence type="predicted"/>
<protein>
    <recommendedName>
        <fullName evidence="4">Lipopolysaccharide biosynthesis protein</fullName>
    </recommendedName>
</protein>
<feature type="transmembrane region" description="Helical" evidence="1">
    <location>
        <begin position="28"/>
        <end position="47"/>
    </location>
</feature>
<organism evidence="2 3">
    <name type="scientific">Catenulispora pinistramenti</name>
    <dbReference type="NCBI Taxonomy" id="2705254"/>
    <lineage>
        <taxon>Bacteria</taxon>
        <taxon>Bacillati</taxon>
        <taxon>Actinomycetota</taxon>
        <taxon>Actinomycetes</taxon>
        <taxon>Catenulisporales</taxon>
        <taxon>Catenulisporaceae</taxon>
        <taxon>Catenulispora</taxon>
    </lineage>
</organism>
<keyword evidence="3" id="KW-1185">Reference proteome</keyword>
<keyword evidence="1" id="KW-0812">Transmembrane</keyword>
<sequence>MRAVDGFTVAPGWRASGLWHAVRSRARAWWLAVPILAATLVGGYYAAHPAPRYRTQAVIAVEAPTAEDAAADNPNPYADQKASLAATAALIAQGLSSDSSAAQLHTQGMAAGYSLTPRNSGTTQEPDYWMPRLDITADGPSVAAAAQSLRILMGALDANLVDLQNRVGVAPGDRVTTQMLVAPSTGLVPVRKSRALAGVLLLG</sequence>
<evidence type="ECO:0008006" key="4">
    <source>
        <dbReference type="Google" id="ProtNLM"/>
    </source>
</evidence>
<evidence type="ECO:0000313" key="2">
    <source>
        <dbReference type="EMBL" id="MBS2550171.1"/>
    </source>
</evidence>
<feature type="non-terminal residue" evidence="2">
    <location>
        <position position="203"/>
    </location>
</feature>
<keyword evidence="1" id="KW-0472">Membrane</keyword>